<sequence>MRRVITGLALATAATLVTVAPAQAAPANPVKTLKQQFKPGHGVRVSETVRSFNDGKAAGVTRTTGKLEFGKSAVVGADLSNRYKSPRGKQGDPFLSILGATRTISAGGSTYMQGGLFADELPEGKKWIRYEGATTYQTNQLVDIFNPKVLKGLVSKAKNVKGDYKGTTTLKHLASLQGVQLSGTFAKVKVNYLIDTNGKGLITRVVSDWTLDYGIMGRSRSVTESRYTAWGAKVKITAPPKSQWIDSADLLSGRTDSDVPSEIPDNAISSLGVGR</sequence>
<evidence type="ECO:0000313" key="4">
    <source>
        <dbReference type="Proteomes" id="UP001596096"/>
    </source>
</evidence>
<keyword evidence="4" id="KW-1185">Reference proteome</keyword>
<feature type="region of interest" description="Disordered" evidence="1">
    <location>
        <begin position="253"/>
        <end position="275"/>
    </location>
</feature>
<name>A0ABW1BSI3_9ACTN</name>
<proteinExistence type="predicted"/>
<organism evidence="3 4">
    <name type="scientific">Nonomuraea harbinensis</name>
    <dbReference type="NCBI Taxonomy" id="1286938"/>
    <lineage>
        <taxon>Bacteria</taxon>
        <taxon>Bacillati</taxon>
        <taxon>Actinomycetota</taxon>
        <taxon>Actinomycetes</taxon>
        <taxon>Streptosporangiales</taxon>
        <taxon>Streptosporangiaceae</taxon>
        <taxon>Nonomuraea</taxon>
    </lineage>
</organism>
<comment type="caution">
    <text evidence="3">The sequence shown here is derived from an EMBL/GenBank/DDBJ whole genome shotgun (WGS) entry which is preliminary data.</text>
</comment>
<evidence type="ECO:0000256" key="2">
    <source>
        <dbReference type="SAM" id="SignalP"/>
    </source>
</evidence>
<evidence type="ECO:0000256" key="1">
    <source>
        <dbReference type="SAM" id="MobiDB-lite"/>
    </source>
</evidence>
<protein>
    <recommendedName>
        <fullName evidence="5">Lipoprotein</fullName>
    </recommendedName>
</protein>
<keyword evidence="2" id="KW-0732">Signal</keyword>
<dbReference type="Proteomes" id="UP001596096">
    <property type="component" value="Unassembled WGS sequence"/>
</dbReference>
<feature type="signal peptide" evidence="2">
    <location>
        <begin position="1"/>
        <end position="24"/>
    </location>
</feature>
<feature type="chain" id="PRO_5047146921" description="Lipoprotein" evidence="2">
    <location>
        <begin position="25"/>
        <end position="275"/>
    </location>
</feature>
<gene>
    <name evidence="3" type="ORF">ACFPUY_10850</name>
</gene>
<evidence type="ECO:0000313" key="3">
    <source>
        <dbReference type="EMBL" id="MFC5815583.1"/>
    </source>
</evidence>
<dbReference type="RefSeq" id="WP_219545171.1">
    <property type="nucleotide sequence ID" value="NZ_JAHKRN010000013.1"/>
</dbReference>
<evidence type="ECO:0008006" key="5">
    <source>
        <dbReference type="Google" id="ProtNLM"/>
    </source>
</evidence>
<accession>A0ABW1BSI3</accession>
<reference evidence="4" key="1">
    <citation type="journal article" date="2019" name="Int. J. Syst. Evol. Microbiol.">
        <title>The Global Catalogue of Microorganisms (GCM) 10K type strain sequencing project: providing services to taxonomists for standard genome sequencing and annotation.</title>
        <authorList>
            <consortium name="The Broad Institute Genomics Platform"/>
            <consortium name="The Broad Institute Genome Sequencing Center for Infectious Disease"/>
            <person name="Wu L."/>
            <person name="Ma J."/>
        </authorList>
    </citation>
    <scope>NUCLEOTIDE SEQUENCE [LARGE SCALE GENOMIC DNA]</scope>
    <source>
        <strain evidence="4">CGMCC 4.7106</strain>
    </source>
</reference>
<dbReference type="EMBL" id="JBHSNW010000004">
    <property type="protein sequence ID" value="MFC5815583.1"/>
    <property type="molecule type" value="Genomic_DNA"/>
</dbReference>